<gene>
    <name evidence="1" type="ORF">ACFQGB_12605</name>
</gene>
<dbReference type="RefSeq" id="WP_336350659.1">
    <property type="nucleotide sequence ID" value="NZ_JAZAQL010000002.1"/>
</dbReference>
<comment type="caution">
    <text evidence="1">The sequence shown here is derived from an EMBL/GenBank/DDBJ whole genome shotgun (WGS) entry which is preliminary data.</text>
</comment>
<dbReference type="Proteomes" id="UP001596395">
    <property type="component" value="Unassembled WGS sequence"/>
</dbReference>
<organism evidence="1 2">
    <name type="scientific">Halorubellus litoreus</name>
    <dbReference type="NCBI Taxonomy" id="755308"/>
    <lineage>
        <taxon>Archaea</taxon>
        <taxon>Methanobacteriati</taxon>
        <taxon>Methanobacteriota</taxon>
        <taxon>Stenosarchaea group</taxon>
        <taxon>Halobacteria</taxon>
        <taxon>Halobacteriales</taxon>
        <taxon>Halorubellaceae</taxon>
        <taxon>Halorubellus</taxon>
    </lineage>
</organism>
<evidence type="ECO:0000313" key="1">
    <source>
        <dbReference type="EMBL" id="MFC6953706.1"/>
    </source>
</evidence>
<name>A0ABD5VF46_9EURY</name>
<protein>
    <submittedName>
        <fullName evidence="1">Uncharacterized protein</fullName>
    </submittedName>
</protein>
<evidence type="ECO:0000313" key="2">
    <source>
        <dbReference type="Proteomes" id="UP001596395"/>
    </source>
</evidence>
<keyword evidence="2" id="KW-1185">Reference proteome</keyword>
<accession>A0ABD5VF46</accession>
<sequence>MKRTFLGAVLVGCLLGYVFLSGAAVDLTPTPTDEPPRTHDVQVRALGEDATQVSVTLLRNDRTVMERSLAANASFERVLRLQGTGEFTLVVSTAGDSTTVTVDRPAYFRECSGDINLRFSVESEDVYLSTDEEPGRCAQP</sequence>
<dbReference type="EMBL" id="JBHSXN010000002">
    <property type="protein sequence ID" value="MFC6953706.1"/>
    <property type="molecule type" value="Genomic_DNA"/>
</dbReference>
<dbReference type="AlphaFoldDB" id="A0ABD5VF46"/>
<proteinExistence type="predicted"/>
<reference evidence="1 2" key="1">
    <citation type="journal article" date="2019" name="Int. J. Syst. Evol. Microbiol.">
        <title>The Global Catalogue of Microorganisms (GCM) 10K type strain sequencing project: providing services to taxonomists for standard genome sequencing and annotation.</title>
        <authorList>
            <consortium name="The Broad Institute Genomics Platform"/>
            <consortium name="The Broad Institute Genome Sequencing Center for Infectious Disease"/>
            <person name="Wu L."/>
            <person name="Ma J."/>
        </authorList>
    </citation>
    <scope>NUCLEOTIDE SEQUENCE [LARGE SCALE GENOMIC DNA]</scope>
    <source>
        <strain evidence="1 2">GX26</strain>
    </source>
</reference>